<evidence type="ECO:0000256" key="1">
    <source>
        <dbReference type="SAM" id="MobiDB-lite"/>
    </source>
</evidence>
<dbReference type="RefSeq" id="XP_056516412.1">
    <property type="nucleotide sequence ID" value="XM_056651562.1"/>
</dbReference>
<dbReference type="AlphaFoldDB" id="A0A9W9GBY0"/>
<organism evidence="2 3">
    <name type="scientific">Penicillium alfredii</name>
    <dbReference type="NCBI Taxonomy" id="1506179"/>
    <lineage>
        <taxon>Eukaryota</taxon>
        <taxon>Fungi</taxon>
        <taxon>Dikarya</taxon>
        <taxon>Ascomycota</taxon>
        <taxon>Pezizomycotina</taxon>
        <taxon>Eurotiomycetes</taxon>
        <taxon>Eurotiomycetidae</taxon>
        <taxon>Eurotiales</taxon>
        <taxon>Aspergillaceae</taxon>
        <taxon>Penicillium</taxon>
    </lineage>
</organism>
<sequence>MATNTHEQQDSPSSTKTSTPTPHAKTLTNYEDWIPAPLNPPQDSAMDPIYLFHMSRVITTDPTQRELFAALARVQLLTETLQANPLRKALIARRASQSDRSEVKRILYSPNWKTVAAILRLVRTGKERDCVLDYIAYANATDSIREQIPTWPVAVRKNCTELLDHFDVTIQQGSGSADGNRDTGKSTNKALAG</sequence>
<dbReference type="Proteomes" id="UP001141434">
    <property type="component" value="Unassembled WGS sequence"/>
</dbReference>
<feature type="compositionally biased region" description="Low complexity" evidence="1">
    <location>
        <begin position="11"/>
        <end position="22"/>
    </location>
</feature>
<accession>A0A9W9GBY0</accession>
<reference evidence="2" key="2">
    <citation type="journal article" date="2023" name="IMA Fungus">
        <title>Comparative genomic study of the Penicillium genus elucidates a diverse pangenome and 15 lateral gene transfer events.</title>
        <authorList>
            <person name="Petersen C."/>
            <person name="Sorensen T."/>
            <person name="Nielsen M.R."/>
            <person name="Sondergaard T.E."/>
            <person name="Sorensen J.L."/>
            <person name="Fitzpatrick D.A."/>
            <person name="Frisvad J.C."/>
            <person name="Nielsen K.L."/>
        </authorList>
    </citation>
    <scope>NUCLEOTIDE SEQUENCE</scope>
    <source>
        <strain evidence="2">IBT 34128</strain>
    </source>
</reference>
<reference evidence="2" key="1">
    <citation type="submission" date="2022-11" db="EMBL/GenBank/DDBJ databases">
        <authorList>
            <person name="Petersen C."/>
        </authorList>
    </citation>
    <scope>NUCLEOTIDE SEQUENCE</scope>
    <source>
        <strain evidence="2">IBT 34128</strain>
    </source>
</reference>
<evidence type="ECO:0000313" key="3">
    <source>
        <dbReference type="Proteomes" id="UP001141434"/>
    </source>
</evidence>
<protein>
    <submittedName>
        <fullName evidence="2">Uncharacterized protein</fullName>
    </submittedName>
</protein>
<dbReference type="EMBL" id="JAPMSZ010000001">
    <property type="protein sequence ID" value="KAJ5115220.1"/>
    <property type="molecule type" value="Genomic_DNA"/>
</dbReference>
<comment type="caution">
    <text evidence="2">The sequence shown here is derived from an EMBL/GenBank/DDBJ whole genome shotgun (WGS) entry which is preliminary data.</text>
</comment>
<name>A0A9W9GBY0_9EURO</name>
<proteinExistence type="predicted"/>
<evidence type="ECO:0000313" key="2">
    <source>
        <dbReference type="EMBL" id="KAJ5115220.1"/>
    </source>
</evidence>
<gene>
    <name evidence="2" type="ORF">NUU61_000979</name>
</gene>
<feature type="region of interest" description="Disordered" evidence="1">
    <location>
        <begin position="173"/>
        <end position="193"/>
    </location>
</feature>
<dbReference type="GeneID" id="81390730"/>
<feature type="region of interest" description="Disordered" evidence="1">
    <location>
        <begin position="1"/>
        <end position="26"/>
    </location>
</feature>
<keyword evidence="3" id="KW-1185">Reference proteome</keyword>